<sequence length="39" mass="4475">MIPHGWATRVQNLSPKVMNLLHNAQEKGVELRFSRTVES</sequence>
<gene>
    <name evidence="1" type="ORF">NCTC12120_02201</name>
</gene>
<proteinExistence type="predicted"/>
<evidence type="ECO:0000313" key="1">
    <source>
        <dbReference type="EMBL" id="SQA98330.1"/>
    </source>
</evidence>
<dbReference type="Proteomes" id="UP000251197">
    <property type="component" value="Unassembled WGS sequence"/>
</dbReference>
<protein>
    <submittedName>
        <fullName evidence="1">Uncharacterized protein</fullName>
    </submittedName>
</protein>
<evidence type="ECO:0000313" key="2">
    <source>
        <dbReference type="Proteomes" id="UP000251197"/>
    </source>
</evidence>
<organism evidence="1 2">
    <name type="scientific">Cedecea neteri</name>
    <dbReference type="NCBI Taxonomy" id="158822"/>
    <lineage>
        <taxon>Bacteria</taxon>
        <taxon>Pseudomonadati</taxon>
        <taxon>Pseudomonadota</taxon>
        <taxon>Gammaproteobacteria</taxon>
        <taxon>Enterobacterales</taxon>
        <taxon>Enterobacteriaceae</taxon>
        <taxon>Cedecea</taxon>
    </lineage>
</organism>
<name>A0A2X2V8J2_9ENTR</name>
<dbReference type="EMBL" id="UAVU01000003">
    <property type="protein sequence ID" value="SQA98330.1"/>
    <property type="molecule type" value="Genomic_DNA"/>
</dbReference>
<dbReference type="AlphaFoldDB" id="A0A2X2V8J2"/>
<accession>A0A2X2V8J2</accession>
<reference evidence="1 2" key="1">
    <citation type="submission" date="2018-06" db="EMBL/GenBank/DDBJ databases">
        <authorList>
            <consortium name="Pathogen Informatics"/>
            <person name="Doyle S."/>
        </authorList>
    </citation>
    <scope>NUCLEOTIDE SEQUENCE [LARGE SCALE GENOMIC DNA]</scope>
    <source>
        <strain evidence="1 2">NCTC12120</strain>
    </source>
</reference>